<reference evidence="1 2" key="1">
    <citation type="journal article" date="2012" name="PLoS Pathog.">
        <title>Diverse lifestyles and strategies of plant pathogenesis encoded in the genomes of eighteen Dothideomycetes fungi.</title>
        <authorList>
            <person name="Ohm R.A."/>
            <person name="Feau N."/>
            <person name="Henrissat B."/>
            <person name="Schoch C.L."/>
            <person name="Horwitz B.A."/>
            <person name="Barry K.W."/>
            <person name="Condon B.J."/>
            <person name="Copeland A.C."/>
            <person name="Dhillon B."/>
            <person name="Glaser F."/>
            <person name="Hesse C.N."/>
            <person name="Kosti I."/>
            <person name="LaButti K."/>
            <person name="Lindquist E.A."/>
            <person name="Lucas S."/>
            <person name="Salamov A.A."/>
            <person name="Bradshaw R.E."/>
            <person name="Ciuffetti L."/>
            <person name="Hamelin R.C."/>
            <person name="Kema G.H.J."/>
            <person name="Lawrence C."/>
            <person name="Scott J.A."/>
            <person name="Spatafora J.W."/>
            <person name="Turgeon B.G."/>
            <person name="de Wit P.J.G.M."/>
            <person name="Zhong S."/>
            <person name="Goodwin S.B."/>
            <person name="Grigoriev I.V."/>
        </authorList>
    </citation>
    <scope>NUCLEOTIDE SEQUENCE [LARGE SCALE GENOMIC DNA]</scope>
    <source>
        <strain evidence="2">28A</strain>
    </source>
</reference>
<dbReference type="OrthoDB" id="3690055at2759"/>
<evidence type="ECO:0000313" key="1">
    <source>
        <dbReference type="EMBL" id="EOA91949.1"/>
    </source>
</evidence>
<gene>
    <name evidence="1" type="ORF">SETTUDRAFT_18608</name>
</gene>
<dbReference type="EMBL" id="KB908481">
    <property type="protein sequence ID" value="EOA91949.1"/>
    <property type="molecule type" value="Genomic_DNA"/>
</dbReference>
<sequence>MLYFTLSDVLALPYYYTRTRLHQLLHEMGLKSRTSFLRKGAERHTTDDTPCCICHETIAKKSTFWYLCAQLRNTRNATRNFVLRGHAGGSKTLTPRAESSPWNCMMRIKRCGHCFCYDCLETWTAAEIFTGVIQAKRAFVSGQRGRES</sequence>
<dbReference type="Gene3D" id="3.30.40.10">
    <property type="entry name" value="Zinc/RING finger domain, C3HC4 (zinc finger)"/>
    <property type="match status" value="1"/>
</dbReference>
<proteinExistence type="predicted"/>
<dbReference type="GeneID" id="19402108"/>
<accession>R0KSJ9</accession>
<dbReference type="SUPFAM" id="SSF57850">
    <property type="entry name" value="RING/U-box"/>
    <property type="match status" value="1"/>
</dbReference>
<dbReference type="Proteomes" id="UP000016935">
    <property type="component" value="Unassembled WGS sequence"/>
</dbReference>
<evidence type="ECO:0000313" key="2">
    <source>
        <dbReference type="Proteomes" id="UP000016935"/>
    </source>
</evidence>
<dbReference type="STRING" id="671987.R0KSJ9"/>
<dbReference type="HOGENOM" id="CLU_1759925_0_0_1"/>
<keyword evidence="2" id="KW-1185">Reference proteome</keyword>
<dbReference type="AlphaFoldDB" id="R0KSJ9"/>
<protein>
    <recommendedName>
        <fullName evidence="3">RING-type domain-containing protein</fullName>
    </recommendedName>
</protein>
<reference evidence="1 2" key="2">
    <citation type="journal article" date="2013" name="PLoS Genet.">
        <title>Comparative genome structure, secondary metabolite, and effector coding capacity across Cochliobolus pathogens.</title>
        <authorList>
            <person name="Condon B.J."/>
            <person name="Leng Y."/>
            <person name="Wu D."/>
            <person name="Bushley K.E."/>
            <person name="Ohm R.A."/>
            <person name="Otillar R."/>
            <person name="Martin J."/>
            <person name="Schackwitz W."/>
            <person name="Grimwood J."/>
            <person name="MohdZainudin N."/>
            <person name="Xue C."/>
            <person name="Wang R."/>
            <person name="Manning V.A."/>
            <person name="Dhillon B."/>
            <person name="Tu Z.J."/>
            <person name="Steffenson B.J."/>
            <person name="Salamov A."/>
            <person name="Sun H."/>
            <person name="Lowry S."/>
            <person name="LaButti K."/>
            <person name="Han J."/>
            <person name="Copeland A."/>
            <person name="Lindquist E."/>
            <person name="Barry K."/>
            <person name="Schmutz J."/>
            <person name="Baker S.E."/>
            <person name="Ciuffetti L.M."/>
            <person name="Grigoriev I.V."/>
            <person name="Zhong S."/>
            <person name="Turgeon B.G."/>
        </authorList>
    </citation>
    <scope>NUCLEOTIDE SEQUENCE [LARGE SCALE GENOMIC DNA]</scope>
    <source>
        <strain evidence="2">28A</strain>
    </source>
</reference>
<dbReference type="InterPro" id="IPR013083">
    <property type="entry name" value="Znf_RING/FYVE/PHD"/>
</dbReference>
<name>R0KSJ9_EXST2</name>
<dbReference type="RefSeq" id="XP_008020106.1">
    <property type="nucleotide sequence ID" value="XM_008021915.1"/>
</dbReference>
<organism evidence="1 2">
    <name type="scientific">Exserohilum turcicum (strain 28A)</name>
    <name type="common">Northern leaf blight fungus</name>
    <name type="synonym">Setosphaeria turcica</name>
    <dbReference type="NCBI Taxonomy" id="671987"/>
    <lineage>
        <taxon>Eukaryota</taxon>
        <taxon>Fungi</taxon>
        <taxon>Dikarya</taxon>
        <taxon>Ascomycota</taxon>
        <taxon>Pezizomycotina</taxon>
        <taxon>Dothideomycetes</taxon>
        <taxon>Pleosporomycetidae</taxon>
        <taxon>Pleosporales</taxon>
        <taxon>Pleosporineae</taxon>
        <taxon>Pleosporaceae</taxon>
        <taxon>Exserohilum</taxon>
    </lineage>
</organism>
<dbReference type="eggNOG" id="ENOG502SC5Q">
    <property type="taxonomic scope" value="Eukaryota"/>
</dbReference>
<evidence type="ECO:0008006" key="3">
    <source>
        <dbReference type="Google" id="ProtNLM"/>
    </source>
</evidence>